<evidence type="ECO:0000259" key="2">
    <source>
        <dbReference type="Pfam" id="PF04892"/>
    </source>
</evidence>
<feature type="transmembrane region" description="Helical" evidence="1">
    <location>
        <begin position="124"/>
        <end position="143"/>
    </location>
</feature>
<evidence type="ECO:0000313" key="3">
    <source>
        <dbReference type="EMBL" id="SDO58543.1"/>
    </source>
</evidence>
<dbReference type="OrthoDB" id="291892at2"/>
<keyword evidence="1" id="KW-0472">Membrane</keyword>
<gene>
    <name evidence="3" type="ORF">SAMN05421677_10696</name>
</gene>
<dbReference type="InterPro" id="IPR006976">
    <property type="entry name" value="VanZ-like"/>
</dbReference>
<reference evidence="4" key="1">
    <citation type="submission" date="2016-10" db="EMBL/GenBank/DDBJ databases">
        <authorList>
            <person name="Varghese N."/>
            <person name="Submissions S."/>
        </authorList>
    </citation>
    <scope>NUCLEOTIDE SEQUENCE [LARGE SCALE GENOMIC DNA]</scope>
    <source>
        <strain evidence="4">CGMCC 1.3703</strain>
    </source>
</reference>
<protein>
    <submittedName>
        <fullName evidence="3">VanZ like family protein</fullName>
    </submittedName>
</protein>
<dbReference type="Pfam" id="PF04892">
    <property type="entry name" value="VanZ"/>
    <property type="match status" value="1"/>
</dbReference>
<dbReference type="PIRSF" id="PIRSF019083">
    <property type="entry name" value="UCP019083_VanZ"/>
    <property type="match status" value="1"/>
</dbReference>
<dbReference type="PANTHER" id="PTHR28008:SF1">
    <property type="entry name" value="DOMAIN PROTEIN, PUTATIVE (AFU_ORTHOLOGUE AFUA_3G10980)-RELATED"/>
    <property type="match status" value="1"/>
</dbReference>
<dbReference type="STRING" id="240303.SAMN05421677_10696"/>
<proteinExistence type="predicted"/>
<sequence>MGLIFFFSSQPYEQQDLRPTMNFYMNLDLLKPFLSLIEFTYYGETINIENRGVDGMLEFLIRKVAHLAVFFLLMVTTFLAFHHNTNWRFNRKVIVSYIITVLYACFDEFHQSLTPNRTPYVGDVVLDSVGGLIGVCLILFFFLRKRNLKR</sequence>
<dbReference type="AlphaFoldDB" id="A0A1H0KRY2"/>
<dbReference type="EMBL" id="FNIZ01000006">
    <property type="protein sequence ID" value="SDO58543.1"/>
    <property type="molecule type" value="Genomic_DNA"/>
</dbReference>
<keyword evidence="1" id="KW-1133">Transmembrane helix</keyword>
<name>A0A1H0KRY2_HALAD</name>
<dbReference type="Proteomes" id="UP000198860">
    <property type="component" value="Unassembled WGS sequence"/>
</dbReference>
<dbReference type="PANTHER" id="PTHR28008">
    <property type="entry name" value="DOMAIN PROTEIN, PUTATIVE (AFU_ORTHOLOGUE AFUA_3G10980)-RELATED"/>
    <property type="match status" value="1"/>
</dbReference>
<organism evidence="3 4">
    <name type="scientific">Halobacillus aidingensis</name>
    <dbReference type="NCBI Taxonomy" id="240303"/>
    <lineage>
        <taxon>Bacteria</taxon>
        <taxon>Bacillati</taxon>
        <taxon>Bacillota</taxon>
        <taxon>Bacilli</taxon>
        <taxon>Bacillales</taxon>
        <taxon>Bacillaceae</taxon>
        <taxon>Halobacillus</taxon>
    </lineage>
</organism>
<feature type="transmembrane region" description="Helical" evidence="1">
    <location>
        <begin position="64"/>
        <end position="81"/>
    </location>
</feature>
<feature type="transmembrane region" description="Helical" evidence="1">
    <location>
        <begin position="93"/>
        <end position="112"/>
    </location>
</feature>
<keyword evidence="1" id="KW-0812">Transmembrane</keyword>
<dbReference type="NCBIfam" id="NF037970">
    <property type="entry name" value="vanZ_1"/>
    <property type="match status" value="1"/>
</dbReference>
<dbReference type="InterPro" id="IPR016747">
    <property type="entry name" value="Phosphotransbutyrylase"/>
</dbReference>
<evidence type="ECO:0000256" key="1">
    <source>
        <dbReference type="SAM" id="Phobius"/>
    </source>
</evidence>
<dbReference type="RefSeq" id="WP_089651981.1">
    <property type="nucleotide sequence ID" value="NZ_FNIZ01000006.1"/>
</dbReference>
<keyword evidence="4" id="KW-1185">Reference proteome</keyword>
<accession>A0A1H0KRY2</accession>
<evidence type="ECO:0000313" key="4">
    <source>
        <dbReference type="Proteomes" id="UP000198860"/>
    </source>
</evidence>
<feature type="domain" description="VanZ-like" evidence="2">
    <location>
        <begin position="1"/>
        <end position="141"/>
    </location>
</feature>